<dbReference type="EMBL" id="LAZR01008404">
    <property type="protein sequence ID" value="KKM78968.1"/>
    <property type="molecule type" value="Genomic_DNA"/>
</dbReference>
<proteinExistence type="predicted"/>
<organism evidence="1">
    <name type="scientific">marine sediment metagenome</name>
    <dbReference type="NCBI Taxonomy" id="412755"/>
    <lineage>
        <taxon>unclassified sequences</taxon>
        <taxon>metagenomes</taxon>
        <taxon>ecological metagenomes</taxon>
    </lineage>
</organism>
<name>A0A0F9KAK6_9ZZZZ</name>
<dbReference type="InterPro" id="IPR056209">
    <property type="entry name" value="SU10_adaptor"/>
</dbReference>
<comment type="caution">
    <text evidence="1">The sequence shown here is derived from an EMBL/GenBank/DDBJ whole genome shotgun (WGS) entry which is preliminary data.</text>
</comment>
<protein>
    <submittedName>
        <fullName evidence="1">Uncharacterized protein</fullName>
    </submittedName>
</protein>
<reference evidence="1" key="1">
    <citation type="journal article" date="2015" name="Nature">
        <title>Complex archaea that bridge the gap between prokaryotes and eukaryotes.</title>
        <authorList>
            <person name="Spang A."/>
            <person name="Saw J.H."/>
            <person name="Jorgensen S.L."/>
            <person name="Zaremba-Niedzwiedzka K."/>
            <person name="Martijn J."/>
            <person name="Lind A.E."/>
            <person name="van Eijk R."/>
            <person name="Schleper C."/>
            <person name="Guy L."/>
            <person name="Ettema T.J."/>
        </authorList>
    </citation>
    <scope>NUCLEOTIDE SEQUENCE</scope>
</reference>
<dbReference type="Pfam" id="PF24175">
    <property type="entry name" value="SU10_adaptor"/>
    <property type="match status" value="1"/>
</dbReference>
<dbReference type="AlphaFoldDB" id="A0A0F9KAK6"/>
<evidence type="ECO:0000313" key="1">
    <source>
        <dbReference type="EMBL" id="KKM78968.1"/>
    </source>
</evidence>
<accession>A0A0F9KAK6</accession>
<sequence length="210" mass="23935">MAINTFGTLKTGIANWLERDDLTSRIPEFIELTEDRIGRELRVRAMETTTNLTVSSQETALPTGFVQQRRLYRDNDVSRLEFFPPEDFWIRNAKSQTGTPKLYTIEGDNLVVAPSPDVSQTFKLLYFKTFTALSADPDTNWVLINARGLYLFGALIEAAMFLEDEVGAIKWSVRWDNLLEKVHAADAQDRWPLGSLQMRSDVRGLSELKT</sequence>
<gene>
    <name evidence="1" type="ORF">LCGC14_1354670</name>
</gene>